<evidence type="ECO:0000256" key="4">
    <source>
        <dbReference type="ARBA" id="ARBA00022679"/>
    </source>
</evidence>
<keyword evidence="11" id="KW-1185">Reference proteome</keyword>
<dbReference type="InterPro" id="IPR050297">
    <property type="entry name" value="LipidA_mod_glycosyltrf_83"/>
</dbReference>
<dbReference type="EMBL" id="BOOU01000058">
    <property type="protein sequence ID" value="GII79410.1"/>
    <property type="molecule type" value="Genomic_DNA"/>
</dbReference>
<dbReference type="AlphaFoldDB" id="A0A919V6J2"/>
<evidence type="ECO:0000313" key="10">
    <source>
        <dbReference type="EMBL" id="GII79410.1"/>
    </source>
</evidence>
<evidence type="ECO:0000256" key="2">
    <source>
        <dbReference type="ARBA" id="ARBA00022475"/>
    </source>
</evidence>
<feature type="transmembrane region" description="Helical" evidence="8">
    <location>
        <begin position="124"/>
        <end position="143"/>
    </location>
</feature>
<evidence type="ECO:0000256" key="5">
    <source>
        <dbReference type="ARBA" id="ARBA00022692"/>
    </source>
</evidence>
<keyword evidence="4" id="KW-0808">Transferase</keyword>
<comment type="subcellular location">
    <subcellularLocation>
        <location evidence="1">Cell membrane</location>
        <topology evidence="1">Multi-pass membrane protein</topology>
    </subcellularLocation>
</comment>
<gene>
    <name evidence="10" type="ORF">Sru01_43920</name>
</gene>
<keyword evidence="3" id="KW-0328">Glycosyltransferase</keyword>
<feature type="domain" description="Glycosyltransferase RgtA/B/C/D-like" evidence="9">
    <location>
        <begin position="71"/>
        <end position="229"/>
    </location>
</feature>
<feature type="transmembrane region" description="Helical" evidence="8">
    <location>
        <begin position="31"/>
        <end position="51"/>
    </location>
</feature>
<protein>
    <recommendedName>
        <fullName evidence="9">Glycosyltransferase RgtA/B/C/D-like domain-containing protein</fullName>
    </recommendedName>
</protein>
<evidence type="ECO:0000256" key="6">
    <source>
        <dbReference type="ARBA" id="ARBA00022989"/>
    </source>
</evidence>
<reference evidence="10" key="1">
    <citation type="submission" date="2021-01" db="EMBL/GenBank/DDBJ databases">
        <title>Whole genome shotgun sequence of Sphaerisporangium rufum NBRC 109079.</title>
        <authorList>
            <person name="Komaki H."/>
            <person name="Tamura T."/>
        </authorList>
    </citation>
    <scope>NUCLEOTIDE SEQUENCE</scope>
    <source>
        <strain evidence="10">NBRC 109079</strain>
    </source>
</reference>
<evidence type="ECO:0000256" key="8">
    <source>
        <dbReference type="SAM" id="Phobius"/>
    </source>
</evidence>
<sequence length="513" mass="53408">MHDSAKPALDGTAASRDPSPRLIAPMAWRPVLAVALAAGVVHLAVATRFGWHRDEFYQVTTGRHLDWGFPDQPPVTPLLARLVDGLPGGLLPLRLLAIAAQLGCVLLAARLAAEFGGRARAQTIAAAAIAACPAFVGGAMMFSTTVTDQLAWAAVFVTVAAALRSGTVRSWLAAGAVAGLGLENKHTIGVLLLGVTAGLVLFHRPVLRTPGPWLAGALALLLALPNVLWNVRHGWPQLRMAGVLSADQGGPLGSLANLPLLVLIAGLPLVMLWVFGVRRLASAAGRGHRWALVAAATALVVFTAGGGKLYYPAPGLLALFAAGAVLVEDRAARAGAAARPGRSRWTWPVLLATSGLIAVLTGLPVLPVGAATALRPVNPEPVETYGWPEFVGQVAAAARSLPAGTPIFTANYGEAGALTLLGPDAGLRSPVVSAHNAYGLWGPPPGTPDPVLCVGQWSAEYLRRFWSDVRPVASITLPGGIITQEVDENAAIFTCRGPRGDWARLWPALRHLD</sequence>
<keyword evidence="2" id="KW-1003">Cell membrane</keyword>
<feature type="transmembrane region" description="Helical" evidence="8">
    <location>
        <begin position="309"/>
        <end position="327"/>
    </location>
</feature>
<organism evidence="10 11">
    <name type="scientific">Sphaerisporangium rufum</name>
    <dbReference type="NCBI Taxonomy" id="1381558"/>
    <lineage>
        <taxon>Bacteria</taxon>
        <taxon>Bacillati</taxon>
        <taxon>Actinomycetota</taxon>
        <taxon>Actinomycetes</taxon>
        <taxon>Streptosporangiales</taxon>
        <taxon>Streptosporangiaceae</taxon>
        <taxon>Sphaerisporangium</taxon>
    </lineage>
</organism>
<dbReference type="GO" id="GO:0005886">
    <property type="term" value="C:plasma membrane"/>
    <property type="evidence" value="ECO:0007669"/>
    <property type="project" value="UniProtKB-SubCell"/>
</dbReference>
<dbReference type="Proteomes" id="UP000655287">
    <property type="component" value="Unassembled WGS sequence"/>
</dbReference>
<keyword evidence="6 8" id="KW-1133">Transmembrane helix</keyword>
<accession>A0A919V6J2</accession>
<keyword evidence="5 8" id="KW-0812">Transmembrane</keyword>
<dbReference type="Pfam" id="PF13231">
    <property type="entry name" value="PMT_2"/>
    <property type="match status" value="1"/>
</dbReference>
<evidence type="ECO:0000313" key="11">
    <source>
        <dbReference type="Proteomes" id="UP000655287"/>
    </source>
</evidence>
<feature type="transmembrane region" description="Helical" evidence="8">
    <location>
        <begin position="213"/>
        <end position="231"/>
    </location>
</feature>
<dbReference type="PANTHER" id="PTHR33908">
    <property type="entry name" value="MANNOSYLTRANSFERASE YKCB-RELATED"/>
    <property type="match status" value="1"/>
</dbReference>
<evidence type="ECO:0000259" key="9">
    <source>
        <dbReference type="Pfam" id="PF13231"/>
    </source>
</evidence>
<keyword evidence="7 8" id="KW-0472">Membrane</keyword>
<evidence type="ECO:0000256" key="3">
    <source>
        <dbReference type="ARBA" id="ARBA00022676"/>
    </source>
</evidence>
<feature type="transmembrane region" description="Helical" evidence="8">
    <location>
        <begin position="252"/>
        <end position="275"/>
    </location>
</feature>
<feature type="transmembrane region" description="Helical" evidence="8">
    <location>
        <begin position="347"/>
        <end position="366"/>
    </location>
</feature>
<comment type="caution">
    <text evidence="10">The sequence shown here is derived from an EMBL/GenBank/DDBJ whole genome shotgun (WGS) entry which is preliminary data.</text>
</comment>
<feature type="transmembrane region" description="Helical" evidence="8">
    <location>
        <begin position="91"/>
        <end position="112"/>
    </location>
</feature>
<name>A0A919V6J2_9ACTN</name>
<dbReference type="GO" id="GO:0009103">
    <property type="term" value="P:lipopolysaccharide biosynthetic process"/>
    <property type="evidence" value="ECO:0007669"/>
    <property type="project" value="UniProtKB-ARBA"/>
</dbReference>
<dbReference type="GO" id="GO:0016763">
    <property type="term" value="F:pentosyltransferase activity"/>
    <property type="evidence" value="ECO:0007669"/>
    <property type="project" value="TreeGrafter"/>
</dbReference>
<evidence type="ECO:0000256" key="1">
    <source>
        <dbReference type="ARBA" id="ARBA00004651"/>
    </source>
</evidence>
<dbReference type="PANTHER" id="PTHR33908:SF11">
    <property type="entry name" value="MEMBRANE PROTEIN"/>
    <property type="match status" value="1"/>
</dbReference>
<proteinExistence type="predicted"/>
<dbReference type="InterPro" id="IPR038731">
    <property type="entry name" value="RgtA/B/C-like"/>
</dbReference>
<feature type="transmembrane region" description="Helical" evidence="8">
    <location>
        <begin position="287"/>
        <end position="304"/>
    </location>
</feature>
<feature type="transmembrane region" description="Helical" evidence="8">
    <location>
        <begin position="188"/>
        <end position="207"/>
    </location>
</feature>
<evidence type="ECO:0000256" key="7">
    <source>
        <dbReference type="ARBA" id="ARBA00023136"/>
    </source>
</evidence>